<dbReference type="EMBL" id="CADIKK010000015">
    <property type="protein sequence ID" value="CAB3792003.1"/>
    <property type="molecule type" value="Genomic_DNA"/>
</dbReference>
<accession>A0A6S7B8R9</accession>
<evidence type="ECO:0000313" key="2">
    <source>
        <dbReference type="Proteomes" id="UP000494365"/>
    </source>
</evidence>
<dbReference type="AlphaFoldDB" id="A0A6S7B8R9"/>
<protein>
    <submittedName>
        <fullName evidence="1">Uncharacterized protein</fullName>
    </submittedName>
</protein>
<organism evidence="1 2">
    <name type="scientific">Paraburkholderia ultramafica</name>
    <dbReference type="NCBI Taxonomy" id="1544867"/>
    <lineage>
        <taxon>Bacteria</taxon>
        <taxon>Pseudomonadati</taxon>
        <taxon>Pseudomonadota</taxon>
        <taxon>Betaproteobacteria</taxon>
        <taxon>Burkholderiales</taxon>
        <taxon>Burkholderiaceae</taxon>
        <taxon>Paraburkholderia</taxon>
    </lineage>
</organism>
<sequence>MMTQMNGANYMYANTSWGEYYYLVALNNFKAHGMLNEVFSDALLATLQSRLSFCDMFGADASGTAKFRQATKNATYASDLDLQVHTVLTFSHGTMTRTDTLSSGTLTGNMSVETDFTSFADFPSTTANSVGVSVNYANSSATSYGTTGFDSCALSNFEMAGGVTNPLSTTPIGQLHSNFACTTHPFALAGGSRTLSWTLKYADLN</sequence>
<evidence type="ECO:0000313" key="1">
    <source>
        <dbReference type="EMBL" id="CAB3792003.1"/>
    </source>
</evidence>
<name>A0A6S7B8R9_9BURK</name>
<keyword evidence="2" id="KW-1185">Reference proteome</keyword>
<dbReference type="Proteomes" id="UP000494365">
    <property type="component" value="Unassembled WGS sequence"/>
</dbReference>
<reference evidence="1 2" key="1">
    <citation type="submission" date="2020-04" db="EMBL/GenBank/DDBJ databases">
        <authorList>
            <person name="De Canck E."/>
        </authorList>
    </citation>
    <scope>NUCLEOTIDE SEQUENCE [LARGE SCALE GENOMIC DNA]</scope>
    <source>
        <strain evidence="1 2">LMG 28614</strain>
    </source>
</reference>
<gene>
    <name evidence="1" type="ORF">LMG28614_03424</name>
</gene>
<proteinExistence type="predicted"/>